<name>A0A9X8N2E0_9ACTN</name>
<gene>
    <name evidence="2" type="ORF">SAMN05216268_113214</name>
</gene>
<proteinExistence type="predicted"/>
<feature type="compositionally biased region" description="Pro residues" evidence="1">
    <location>
        <begin position="39"/>
        <end position="53"/>
    </location>
</feature>
<dbReference type="RefSeq" id="WP_286160373.1">
    <property type="nucleotide sequence ID" value="NZ_FRBK01000013.1"/>
</dbReference>
<feature type="region of interest" description="Disordered" evidence="1">
    <location>
        <begin position="1"/>
        <end position="84"/>
    </location>
</feature>
<evidence type="ECO:0000313" key="2">
    <source>
        <dbReference type="EMBL" id="SHM73155.1"/>
    </source>
</evidence>
<feature type="compositionally biased region" description="Low complexity" evidence="1">
    <location>
        <begin position="74"/>
        <end position="84"/>
    </location>
</feature>
<feature type="compositionally biased region" description="Low complexity" evidence="1">
    <location>
        <begin position="115"/>
        <end position="128"/>
    </location>
</feature>
<feature type="region of interest" description="Disordered" evidence="1">
    <location>
        <begin position="111"/>
        <end position="139"/>
    </location>
</feature>
<dbReference type="Proteomes" id="UP000184388">
    <property type="component" value="Unassembled WGS sequence"/>
</dbReference>
<dbReference type="EMBL" id="FRBK01000013">
    <property type="protein sequence ID" value="SHM73155.1"/>
    <property type="molecule type" value="Genomic_DNA"/>
</dbReference>
<organism evidence="2 3">
    <name type="scientific">Streptomyces yunnanensis</name>
    <dbReference type="NCBI Taxonomy" id="156453"/>
    <lineage>
        <taxon>Bacteria</taxon>
        <taxon>Bacillati</taxon>
        <taxon>Actinomycetota</taxon>
        <taxon>Actinomycetes</taxon>
        <taxon>Kitasatosporales</taxon>
        <taxon>Streptomycetaceae</taxon>
        <taxon>Streptomyces</taxon>
    </lineage>
</organism>
<accession>A0A9X8N2E0</accession>
<reference evidence="3" key="1">
    <citation type="submission" date="2016-11" db="EMBL/GenBank/DDBJ databases">
        <authorList>
            <person name="Jaros S."/>
            <person name="Januszkiewicz K."/>
            <person name="Wedrychowicz H."/>
        </authorList>
    </citation>
    <scope>NUCLEOTIDE SEQUENCE [LARGE SCALE GENOMIC DNA]</scope>
    <source>
        <strain evidence="3">CGMCC 4.3555</strain>
    </source>
</reference>
<comment type="caution">
    <text evidence="2">The sequence shown here is derived from an EMBL/GenBank/DDBJ whole genome shotgun (WGS) entry which is preliminary data.</text>
</comment>
<protein>
    <submittedName>
        <fullName evidence="2">Uncharacterized protein</fullName>
    </submittedName>
</protein>
<dbReference type="AlphaFoldDB" id="A0A9X8N2E0"/>
<sequence>MSETSQPDPRQGYVENRPTQPLRQGTPGGVPAAPAPDQAVPPMPGQAPPPVPDGAPGAPSAWSQPAPSTLPHDGAPAAGRPPGGARPWLIGGGAALAVAAVVGVALALSGGGSTGTAAGQAPGGSATSPDPGAGASEGKTYTKVSEGCQLIKAATLARIAPGTQCKPSQFDNATMAAMITRMPRWQAPFGSGGAYLNLDVNLTVGPSAKNMYDMDKKTALTALGKMRKVTDSRPIGDLGDAAHVVHAVDNPPMSLAEATVIVRSGNATYTVGYTYDPGRSGTSQQQAEDAALAAARDVLGSLS</sequence>
<evidence type="ECO:0000256" key="1">
    <source>
        <dbReference type="SAM" id="MobiDB-lite"/>
    </source>
</evidence>
<feature type="compositionally biased region" description="Low complexity" evidence="1">
    <location>
        <begin position="29"/>
        <end position="38"/>
    </location>
</feature>
<evidence type="ECO:0000313" key="3">
    <source>
        <dbReference type="Proteomes" id="UP000184388"/>
    </source>
</evidence>